<proteinExistence type="predicted"/>
<dbReference type="Proteomes" id="UP000815677">
    <property type="component" value="Unassembled WGS sequence"/>
</dbReference>
<keyword evidence="2" id="KW-1185">Reference proteome</keyword>
<gene>
    <name evidence="1" type="ORF">MCHLO_06579</name>
</gene>
<reference evidence="1" key="1">
    <citation type="submission" date="2014-09" db="EMBL/GenBank/DDBJ databases">
        <title>Genome sequence of the luminous mushroom Mycena chlorophos for searching fungal bioluminescence genes.</title>
        <authorList>
            <person name="Tanaka Y."/>
            <person name="Kasuga D."/>
            <person name="Oba Y."/>
            <person name="Hase S."/>
            <person name="Sato K."/>
            <person name="Oba Y."/>
            <person name="Sakakibara Y."/>
        </authorList>
    </citation>
    <scope>NUCLEOTIDE SEQUENCE</scope>
</reference>
<dbReference type="EMBL" id="DF845401">
    <property type="protein sequence ID" value="GAT49253.1"/>
    <property type="molecule type" value="Genomic_DNA"/>
</dbReference>
<organism evidence="1 2">
    <name type="scientific">Mycena chlorophos</name>
    <name type="common">Agaric fungus</name>
    <name type="synonym">Agaricus chlorophos</name>
    <dbReference type="NCBI Taxonomy" id="658473"/>
    <lineage>
        <taxon>Eukaryota</taxon>
        <taxon>Fungi</taxon>
        <taxon>Dikarya</taxon>
        <taxon>Basidiomycota</taxon>
        <taxon>Agaricomycotina</taxon>
        <taxon>Agaricomycetes</taxon>
        <taxon>Agaricomycetidae</taxon>
        <taxon>Agaricales</taxon>
        <taxon>Marasmiineae</taxon>
        <taxon>Mycenaceae</taxon>
        <taxon>Mycena</taxon>
    </lineage>
</organism>
<evidence type="ECO:0000313" key="2">
    <source>
        <dbReference type="Proteomes" id="UP000815677"/>
    </source>
</evidence>
<accession>A0ABQ0LDS5</accession>
<name>A0ABQ0LDS5_MYCCL</name>
<evidence type="ECO:0000313" key="1">
    <source>
        <dbReference type="EMBL" id="GAT49253.1"/>
    </source>
</evidence>
<protein>
    <submittedName>
        <fullName evidence="1">Uncharacterized protein</fullName>
    </submittedName>
</protein>
<sequence>MLPSSSLLVVHVAPRPMPLETPHCQFRSRSSIRRKLKARSLQRSAYHHGRHAFDFMSTTTVITFTSPINLCAYAAPGSWKRKRSTTLQRRFAGSRAQSGAGVSGASPVYEKQTYMSPRKAMDFVTQWRPRCSTP</sequence>